<dbReference type="RefSeq" id="WP_007278849.1">
    <property type="nucleotide sequence ID" value="NZ_ABCK01000009.1"/>
</dbReference>
<dbReference type="STRING" id="313628.LNTAR_05521"/>
<name>A6DLU1_9BACT</name>
<dbReference type="AlphaFoldDB" id="A6DLU1"/>
<reference evidence="1 2" key="1">
    <citation type="journal article" date="2010" name="J. Bacteriol.">
        <title>Genome sequence of Lentisphaera araneosa HTCC2155T, the type species of the order Lentisphaerales in the phylum Lentisphaerae.</title>
        <authorList>
            <person name="Thrash J.C."/>
            <person name="Cho J.C."/>
            <person name="Vergin K.L."/>
            <person name="Morris R.M."/>
            <person name="Giovannoni S.J."/>
        </authorList>
    </citation>
    <scope>NUCLEOTIDE SEQUENCE [LARGE SCALE GENOMIC DNA]</scope>
    <source>
        <strain evidence="1 2">HTCC2155</strain>
    </source>
</reference>
<dbReference type="EMBL" id="ABCK01000009">
    <property type="protein sequence ID" value="EDM27546.1"/>
    <property type="molecule type" value="Genomic_DNA"/>
</dbReference>
<protein>
    <submittedName>
        <fullName evidence="1">Uncharacterized protein</fullName>
    </submittedName>
</protein>
<evidence type="ECO:0000313" key="2">
    <source>
        <dbReference type="Proteomes" id="UP000004947"/>
    </source>
</evidence>
<gene>
    <name evidence="1" type="ORF">LNTAR_05521</name>
</gene>
<dbReference type="Proteomes" id="UP000004947">
    <property type="component" value="Unassembled WGS sequence"/>
</dbReference>
<organism evidence="1 2">
    <name type="scientific">Lentisphaera araneosa HTCC2155</name>
    <dbReference type="NCBI Taxonomy" id="313628"/>
    <lineage>
        <taxon>Bacteria</taxon>
        <taxon>Pseudomonadati</taxon>
        <taxon>Lentisphaerota</taxon>
        <taxon>Lentisphaeria</taxon>
        <taxon>Lentisphaerales</taxon>
        <taxon>Lentisphaeraceae</taxon>
        <taxon>Lentisphaera</taxon>
    </lineage>
</organism>
<dbReference type="OrthoDB" id="6400814at2"/>
<comment type="caution">
    <text evidence="1">The sequence shown here is derived from an EMBL/GenBank/DDBJ whole genome shotgun (WGS) entry which is preliminary data.</text>
</comment>
<sequence>MDPLNLKDKVISITIKDDGINHDLIDPKFTEIHGRMFITGTVPKGHAESCWTDNCDGGVAWDRVTDYVIFDSVESYQYAIKKSHENDKDK</sequence>
<proteinExistence type="predicted"/>
<evidence type="ECO:0000313" key="1">
    <source>
        <dbReference type="EMBL" id="EDM27546.1"/>
    </source>
</evidence>
<keyword evidence="2" id="KW-1185">Reference proteome</keyword>
<accession>A6DLU1</accession>